<dbReference type="GO" id="GO:0032451">
    <property type="term" value="F:demethylase activity"/>
    <property type="evidence" value="ECO:0007669"/>
    <property type="project" value="TreeGrafter"/>
</dbReference>
<evidence type="ECO:0000313" key="3">
    <source>
        <dbReference type="Proteomes" id="UP000324629"/>
    </source>
</evidence>
<evidence type="ECO:0000256" key="1">
    <source>
        <dbReference type="ARBA" id="ARBA00001954"/>
    </source>
</evidence>
<dbReference type="InterPro" id="IPR032857">
    <property type="entry name" value="ALKBH4"/>
</dbReference>
<dbReference type="PANTHER" id="PTHR12463:SF0">
    <property type="entry name" value="ALPHA-KETOGLUTARATE-DEPENDENT DIOXYGENASE ALKB HOMOLOG 4"/>
    <property type="match status" value="1"/>
</dbReference>
<sequence length="352" mass="39906">MTGFVTSIRALCSIFEGEVDGALLYLILFQTSGANRVQLCGCKGVRSCTLCGDAKSTACEIPLPVFTLNFCNHCDHVFLDKTHTCCRSECIKDVKFNGVCILANFVNEEEESFLLNAIDRNPWVLSQSGRRKQDYGPRVNFKRRRVAYDRFTGLPAYCRFLVDRINQTVLNHPRLQHSAFHPVELCNLEYNPERGACIVPHLDDVWLWGDRLITLNLCSSTVLTFSLPDNESPQVAEEFKRVRSILDLKHGVQVFSIFQRPTDVAVRVSLDRRSLVIVDGPARYIWFHAILRSDIQSRRIAMTFRELSQGFLPPNESDEDAAEDQLLGRKLLDIAQTYQGAVCSVDQNAQLL</sequence>
<dbReference type="EMBL" id="QNGE01001774">
    <property type="protein sequence ID" value="KAA3676858.1"/>
    <property type="molecule type" value="Genomic_DNA"/>
</dbReference>
<gene>
    <name evidence="2" type="ORF">DEA37_0002608</name>
</gene>
<comment type="caution">
    <text evidence="2">The sequence shown here is derived from an EMBL/GenBank/DDBJ whole genome shotgun (WGS) entry which is preliminary data.</text>
</comment>
<dbReference type="AlphaFoldDB" id="A0A5J4NP87"/>
<keyword evidence="3" id="KW-1185">Reference proteome</keyword>
<dbReference type="InterPro" id="IPR037151">
    <property type="entry name" value="AlkB-like_sf"/>
</dbReference>
<comment type="cofactor">
    <cofactor evidence="1">
        <name>Fe(2+)</name>
        <dbReference type="ChEBI" id="CHEBI:29033"/>
    </cofactor>
</comment>
<evidence type="ECO:0000313" key="2">
    <source>
        <dbReference type="EMBL" id="KAA3676858.1"/>
    </source>
</evidence>
<dbReference type="Gene3D" id="2.60.120.590">
    <property type="entry name" value="Alpha-ketoglutarate-dependent dioxygenase AlkB-like"/>
    <property type="match status" value="1"/>
</dbReference>
<accession>A0A5J4NP87</accession>
<dbReference type="Proteomes" id="UP000324629">
    <property type="component" value="Unassembled WGS sequence"/>
</dbReference>
<reference evidence="2 3" key="1">
    <citation type="journal article" date="2019" name="Gigascience">
        <title>Whole-genome sequence of the oriental lung fluke Paragonimus westermani.</title>
        <authorList>
            <person name="Oey H."/>
            <person name="Zakrzewski M."/>
            <person name="Narain K."/>
            <person name="Devi K.R."/>
            <person name="Agatsuma T."/>
            <person name="Nawaratna S."/>
            <person name="Gobert G.N."/>
            <person name="Jones M.K."/>
            <person name="Ragan M.A."/>
            <person name="McManus D.P."/>
            <person name="Krause L."/>
        </authorList>
    </citation>
    <scope>NUCLEOTIDE SEQUENCE [LARGE SCALE GENOMIC DNA]</scope>
    <source>
        <strain evidence="2 3">IND2009</strain>
    </source>
</reference>
<dbReference type="GO" id="GO:0016491">
    <property type="term" value="F:oxidoreductase activity"/>
    <property type="evidence" value="ECO:0007669"/>
    <property type="project" value="TreeGrafter"/>
</dbReference>
<dbReference type="GO" id="GO:0070988">
    <property type="term" value="P:demethylation"/>
    <property type="evidence" value="ECO:0007669"/>
    <property type="project" value="InterPro"/>
</dbReference>
<protein>
    <submittedName>
        <fullName evidence="2">Alkylated DNA repair protein alkB 4</fullName>
    </submittedName>
</protein>
<dbReference type="PANTHER" id="PTHR12463">
    <property type="entry name" value="OXYGENASE-RELATED"/>
    <property type="match status" value="1"/>
</dbReference>
<organism evidence="2 3">
    <name type="scientific">Paragonimus westermani</name>
    <dbReference type="NCBI Taxonomy" id="34504"/>
    <lineage>
        <taxon>Eukaryota</taxon>
        <taxon>Metazoa</taxon>
        <taxon>Spiralia</taxon>
        <taxon>Lophotrochozoa</taxon>
        <taxon>Platyhelminthes</taxon>
        <taxon>Trematoda</taxon>
        <taxon>Digenea</taxon>
        <taxon>Plagiorchiida</taxon>
        <taxon>Troglotremata</taxon>
        <taxon>Troglotrematidae</taxon>
        <taxon>Paragonimus</taxon>
    </lineage>
</organism>
<dbReference type="SUPFAM" id="SSF51197">
    <property type="entry name" value="Clavaminate synthase-like"/>
    <property type="match status" value="1"/>
</dbReference>
<name>A0A5J4NP87_9TREM</name>
<proteinExistence type="predicted"/>